<dbReference type="PANTHER" id="PTHR43253:SF1">
    <property type="entry name" value="TRICORN PROTEASE HOMOLOG 2-RELATED"/>
    <property type="match status" value="1"/>
</dbReference>
<dbReference type="Pfam" id="PF03572">
    <property type="entry name" value="Peptidase_S41"/>
    <property type="match status" value="1"/>
</dbReference>
<dbReference type="EMBL" id="CP053708">
    <property type="protein sequence ID" value="QKE89163.1"/>
    <property type="molecule type" value="Genomic_DNA"/>
</dbReference>
<comment type="similarity">
    <text evidence="2 7">Belongs to the peptidase S41B family.</text>
</comment>
<feature type="compositionally biased region" description="Low complexity" evidence="10">
    <location>
        <begin position="589"/>
        <end position="599"/>
    </location>
</feature>
<feature type="domain" description="Tail specific protease" evidence="12">
    <location>
        <begin position="917"/>
        <end position="1107"/>
    </location>
</feature>
<organism evidence="13 14">
    <name type="scientific">Lichenicola cladoniae</name>
    <dbReference type="NCBI Taxonomy" id="1484109"/>
    <lineage>
        <taxon>Bacteria</taxon>
        <taxon>Pseudomonadati</taxon>
        <taxon>Pseudomonadota</taxon>
        <taxon>Alphaproteobacteria</taxon>
        <taxon>Acetobacterales</taxon>
        <taxon>Acetobacteraceae</taxon>
        <taxon>Lichenicola</taxon>
    </lineage>
</organism>
<feature type="chain" id="PRO_5026972175" description="Tricorn protease homolog" evidence="11">
    <location>
        <begin position="29"/>
        <end position="1160"/>
    </location>
</feature>
<dbReference type="Gene3D" id="2.30.42.10">
    <property type="match status" value="1"/>
</dbReference>
<keyword evidence="14" id="KW-1185">Reference proteome</keyword>
<evidence type="ECO:0000256" key="11">
    <source>
        <dbReference type="SAM" id="SignalP"/>
    </source>
</evidence>
<dbReference type="Gene3D" id="2.130.10.10">
    <property type="entry name" value="YVTN repeat-like/Quinoprotein amine dehydrogenase"/>
    <property type="match status" value="1"/>
</dbReference>
<keyword evidence="6 7" id="KW-0720">Serine protease</keyword>
<dbReference type="CDD" id="cd07562">
    <property type="entry name" value="Peptidase_S41_TRI"/>
    <property type="match status" value="1"/>
</dbReference>
<evidence type="ECO:0000256" key="8">
    <source>
        <dbReference type="PIRSR" id="PIRSR036421-1"/>
    </source>
</evidence>
<comment type="subcellular location">
    <subcellularLocation>
        <location evidence="1 7">Cytoplasm</location>
    </subcellularLocation>
</comment>
<dbReference type="SUPFAM" id="SSF82171">
    <property type="entry name" value="DPP6 N-terminal domain-like"/>
    <property type="match status" value="1"/>
</dbReference>
<dbReference type="Pfam" id="PF14684">
    <property type="entry name" value="Tricorn_C1"/>
    <property type="match status" value="1"/>
</dbReference>
<comment type="function">
    <text evidence="7">Degrades oligopeptides.</text>
</comment>
<dbReference type="Pfam" id="PF14685">
    <property type="entry name" value="PDZ_Tricorn"/>
    <property type="match status" value="1"/>
</dbReference>
<dbReference type="EC" id="3.4.21.-" evidence="7"/>
<dbReference type="PIRSF" id="PIRSF036421">
    <property type="entry name" value="Tricorn_protease"/>
    <property type="match status" value="1"/>
</dbReference>
<feature type="compositionally biased region" description="Low complexity" evidence="10">
    <location>
        <begin position="608"/>
        <end position="618"/>
    </location>
</feature>
<evidence type="ECO:0000313" key="13">
    <source>
        <dbReference type="EMBL" id="QKE89163.1"/>
    </source>
</evidence>
<dbReference type="InterPro" id="IPR012393">
    <property type="entry name" value="Tricorn_protease"/>
</dbReference>
<name>A0A6M8HLC9_9PROT</name>
<dbReference type="Proteomes" id="UP000500767">
    <property type="component" value="Chromosome"/>
</dbReference>
<feature type="active site" description="Charge relay system" evidence="8">
    <location>
        <position position="1096"/>
    </location>
</feature>
<dbReference type="Pfam" id="PF26550">
    <property type="entry name" value="Tricorn_2nd"/>
    <property type="match status" value="1"/>
</dbReference>
<feature type="active site" description="Charge relay system" evidence="8">
    <location>
        <position position="815"/>
    </location>
</feature>
<keyword evidence="3 7" id="KW-0963">Cytoplasm</keyword>
<sequence length="1160" mass="127331">MAHTIRTRVALLMGLLSATALSTGAAQAAAPTLMRFPNSHGDRIVFVAHGNLWTVAKAGGTAQRLTADPGQDLMPRYSPDGKWIAFTASYQGNQDVYVIPATGGEARRLTFHSDVVAKAPTRWGPDNMVVTWTPDSKNIVFMSRRMDWNPSVHRLFQVPVAGGLPTLLPLDRGGLMTYGPDGHSIAYTRIFRDFRTWKRYDGGRAPDVYTYDFTSKKLDRITDWKGNDTSPMWSGRRIYFLSDRDSKRRANIWVYDLDSKQTRQITHFTDYDIEFPSLGVADAKPGSAATITFQQAGKLWSIDLPSEQMHQVGVDVPDDGTRTQPRWVKVADAIRATDTSQTVDYDLSPNGARAAFSARGDLFTVPAEHGAIRDLTQTSNADEDHPAWSPDGRTIAYTTDVTGSQQIAIRAAVPGATDGPTGQGTGAERIISQFKTGFFYTPVWSPDGRTLAVPDGNHNLWLVTTDGSEPRLVAQDKYTEIHDAAFSPDGKWLAYSTQRASQMKAIHLHEVAAGQDVIVSSPMNSDFDPAFSADGKLLLFVSNRHELPTVSDSETNVAMLKSDGIYAATLSADLASPFALRSDEGAVDAAPAQAANPPAHSILHGHTSAAPAAPVPDSSKARADGKGWTPGVSAPIHVELDGLMQRAVPVPIEPAEITAMETRGTRIFYQTQPPSLIEGNLPGEKSALHVYDMTTRKNETVVEGLDTYALSADGAKLLYKQDKDWHVIDAKPGHTDDKTLSLDGMRARIEPRQEWAEMFENAWRLERDLFYSAAMNGDDWKAVHDSYAKLLPLVGTRDDLNYVIGQVQGEIGNSHTYVGGGDDGDPTEAVTTPLLGVDYALDAATGRYRFAKIYPGDNTRAHYRSPLTEPGVNVHEGDMLLAVNGRELKAPDAPESLFVGLQGPVTLTVSSSATAARRNVTVEPIANELAVREQYWIDHNRQKVDQLSGGRVGYIYLSDMESLGMEQFVRQFYPQIDRQALVIDDRWNNGGFIDQMVLERLRRVLIGMSTNRERAAMTIPQQLVNGPKVTLINHYSASDGDIFPYYFRKYGLGKLVGTRTWGGVRGIRGEWTLLDGGYITVPEDSLYGTDGKWVIENHGVDPDIDLEDVPGEFLTDHDIQLETGVKMMTDELGRTPHVVVQPPPLLPAYPAEGQVVPSSR</sequence>
<dbReference type="InterPro" id="IPR029414">
    <property type="entry name" value="Tricorn_PDZ"/>
</dbReference>
<evidence type="ECO:0000256" key="5">
    <source>
        <dbReference type="ARBA" id="ARBA00022801"/>
    </source>
</evidence>
<dbReference type="Gene3D" id="3.30.750.44">
    <property type="match status" value="1"/>
</dbReference>
<dbReference type="SUPFAM" id="SSF52096">
    <property type="entry name" value="ClpP/crotonase"/>
    <property type="match status" value="1"/>
</dbReference>
<reference evidence="13 14" key="1">
    <citation type="journal article" date="2014" name="World J. Microbiol. Biotechnol.">
        <title>Biodiversity and physiological characteristics of Antarctic and Arctic lichens-associated bacteria.</title>
        <authorList>
            <person name="Lee Y.M."/>
            <person name="Kim E.H."/>
            <person name="Lee H.K."/>
            <person name="Hong S.G."/>
        </authorList>
    </citation>
    <scope>NUCLEOTIDE SEQUENCE [LARGE SCALE GENOMIC DNA]</scope>
    <source>
        <strain evidence="13 14">PAMC 26569</strain>
    </source>
</reference>
<dbReference type="InterPro" id="IPR029045">
    <property type="entry name" value="ClpP/crotonase-like_dom_sf"/>
</dbReference>
<evidence type="ECO:0000313" key="14">
    <source>
        <dbReference type="Proteomes" id="UP000500767"/>
    </source>
</evidence>
<protein>
    <recommendedName>
        <fullName evidence="7">Tricorn protease homolog</fullName>
        <ecNumber evidence="7">3.4.21.-</ecNumber>
    </recommendedName>
</protein>
<dbReference type="Gene3D" id="2.120.10.60">
    <property type="entry name" value="Tricorn protease N-terminal domain"/>
    <property type="match status" value="1"/>
</dbReference>
<dbReference type="InterPro" id="IPR028204">
    <property type="entry name" value="Tricorn_C1"/>
</dbReference>
<evidence type="ECO:0000256" key="6">
    <source>
        <dbReference type="ARBA" id="ARBA00022825"/>
    </source>
</evidence>
<keyword evidence="11" id="KW-0732">Signal</keyword>
<evidence type="ECO:0000256" key="2">
    <source>
        <dbReference type="ARBA" id="ARBA00008524"/>
    </source>
</evidence>
<dbReference type="InterPro" id="IPR015943">
    <property type="entry name" value="WD40/YVTN_repeat-like_dom_sf"/>
</dbReference>
<evidence type="ECO:0000256" key="3">
    <source>
        <dbReference type="ARBA" id="ARBA00022490"/>
    </source>
</evidence>
<feature type="signal peptide" evidence="11">
    <location>
        <begin position="1"/>
        <end position="28"/>
    </location>
</feature>
<dbReference type="SMART" id="SM00245">
    <property type="entry name" value="TSPc"/>
    <property type="match status" value="1"/>
</dbReference>
<evidence type="ECO:0000256" key="4">
    <source>
        <dbReference type="ARBA" id="ARBA00022670"/>
    </source>
</evidence>
<dbReference type="AlphaFoldDB" id="A0A6M8HLC9"/>
<gene>
    <name evidence="13" type="ORF">HN018_03060</name>
</gene>
<dbReference type="Gene3D" id="2.120.10.30">
    <property type="entry name" value="TolB, C-terminal domain"/>
    <property type="match status" value="1"/>
</dbReference>
<evidence type="ECO:0000256" key="9">
    <source>
        <dbReference type="PIRSR" id="PIRSR036421-3"/>
    </source>
</evidence>
<dbReference type="KEGG" id="lck:HN018_03060"/>
<dbReference type="SUPFAM" id="SSF50156">
    <property type="entry name" value="PDZ domain-like"/>
    <property type="match status" value="1"/>
</dbReference>
<dbReference type="GO" id="GO:0006508">
    <property type="term" value="P:proteolysis"/>
    <property type="evidence" value="ECO:0007669"/>
    <property type="project" value="UniProtKB-UniRule"/>
</dbReference>
<dbReference type="InterPro" id="IPR005151">
    <property type="entry name" value="Tail-specific_protease"/>
</dbReference>
<keyword evidence="5 7" id="KW-0378">Hydrolase</keyword>
<dbReference type="GO" id="GO:0008236">
    <property type="term" value="F:serine-type peptidase activity"/>
    <property type="evidence" value="ECO:0007669"/>
    <property type="project" value="UniProtKB-UniRule"/>
</dbReference>
<dbReference type="GO" id="GO:0005737">
    <property type="term" value="C:cytoplasm"/>
    <property type="evidence" value="ECO:0007669"/>
    <property type="project" value="UniProtKB-SubCell"/>
</dbReference>
<dbReference type="Gene3D" id="3.90.226.10">
    <property type="entry name" value="2-enoyl-CoA Hydratase, Chain A, domain 1"/>
    <property type="match status" value="1"/>
</dbReference>
<dbReference type="PANTHER" id="PTHR43253">
    <property type="entry name" value="TRICORN PROTEASE HOMOLOG 2-RELATED"/>
    <property type="match status" value="1"/>
</dbReference>
<proteinExistence type="inferred from homology"/>
<keyword evidence="4 7" id="KW-0645">Protease</keyword>
<dbReference type="Pfam" id="PF26549">
    <property type="entry name" value="Tricorn_N"/>
    <property type="match status" value="1"/>
</dbReference>
<feature type="site" description="Transition state stabilizer; via amide nitrogen" evidence="9">
    <location>
        <position position="1039"/>
    </location>
</feature>
<accession>A0A6M8HLC9</accession>
<feature type="region of interest" description="Disordered" evidence="10">
    <location>
        <begin position="589"/>
        <end position="628"/>
    </location>
</feature>
<evidence type="ECO:0000256" key="1">
    <source>
        <dbReference type="ARBA" id="ARBA00004496"/>
    </source>
</evidence>
<evidence type="ECO:0000259" key="12">
    <source>
        <dbReference type="SMART" id="SM00245"/>
    </source>
</evidence>
<dbReference type="InterPro" id="IPR011042">
    <property type="entry name" value="6-blade_b-propeller_TolB-like"/>
</dbReference>
<evidence type="ECO:0000256" key="7">
    <source>
        <dbReference type="PIRNR" id="PIRNR036421"/>
    </source>
</evidence>
<evidence type="ECO:0000256" key="10">
    <source>
        <dbReference type="SAM" id="MobiDB-lite"/>
    </source>
</evidence>
<dbReference type="RefSeq" id="WP_171836436.1">
    <property type="nucleotide sequence ID" value="NZ_CP053708.1"/>
</dbReference>
<feature type="active site" description="Nucleophile" evidence="8">
    <location>
        <position position="1038"/>
    </location>
</feature>
<dbReference type="InterPro" id="IPR036034">
    <property type="entry name" value="PDZ_sf"/>
</dbReference>